<evidence type="ECO:0000313" key="11">
    <source>
        <dbReference type="Proteomes" id="UP000035034"/>
    </source>
</evidence>
<dbReference type="STRING" id="1077974.GOEFS_094_00230"/>
<reference evidence="10 11" key="1">
    <citation type="submission" date="2011-12" db="EMBL/GenBank/DDBJ databases">
        <title>Whole genome shotgun sequence of Gordonia effusa NBRC 100432.</title>
        <authorList>
            <person name="Yoshida I."/>
            <person name="Takarada H."/>
            <person name="Hosoyama A."/>
            <person name="Tsuchikane K."/>
            <person name="Katsumata H."/>
            <person name="Yamazaki S."/>
            <person name="Fujita N."/>
        </authorList>
    </citation>
    <scope>NUCLEOTIDE SEQUENCE [LARGE SCALE GENOMIC DNA]</scope>
    <source>
        <strain evidence="10 11">NBRC 100432</strain>
    </source>
</reference>
<evidence type="ECO:0000256" key="4">
    <source>
        <dbReference type="ARBA" id="ARBA00022840"/>
    </source>
</evidence>
<dbReference type="InterPro" id="IPR039421">
    <property type="entry name" value="Type_1_exporter"/>
</dbReference>
<dbReference type="PANTHER" id="PTHR43394:SF1">
    <property type="entry name" value="ATP-BINDING CASSETTE SUB-FAMILY B MEMBER 10, MITOCHONDRIAL"/>
    <property type="match status" value="1"/>
</dbReference>
<dbReference type="eggNOG" id="COG1132">
    <property type="taxonomic scope" value="Bacteria"/>
</dbReference>
<dbReference type="Pfam" id="PF00664">
    <property type="entry name" value="ABC_membrane"/>
    <property type="match status" value="1"/>
</dbReference>
<comment type="subcellular location">
    <subcellularLocation>
        <location evidence="1">Cell membrane</location>
        <topology evidence="1">Multi-pass membrane protein</topology>
    </subcellularLocation>
</comment>
<feature type="transmembrane region" description="Helical" evidence="7">
    <location>
        <begin position="68"/>
        <end position="90"/>
    </location>
</feature>
<keyword evidence="11" id="KW-1185">Reference proteome</keyword>
<gene>
    <name evidence="10" type="ORF">GOEFS_094_00230</name>
</gene>
<dbReference type="EMBL" id="BAEH01000094">
    <property type="protein sequence ID" value="GAB19724.1"/>
    <property type="molecule type" value="Genomic_DNA"/>
</dbReference>
<sequence>MSRSGRTRPALHRSLIAIGRLCFDRRLSALALAIIMLQSAGIAFELILPIMYGRLIDGGLLTGDASHALIIGLEMVCAVGAQALLAYLAIRLIAQVTIAIGTTLRRRLIEVVVAGSEDVADIEAGGIVTRTTRDVMQIQALLSTALGPWYLSIAITVFGLSTLFVIAPAAAPYALAILVGYAVLGFVYVRRLGPGVVRIMALKDRINTIYSDRIRGSESLRAMPHVKAVTDPFTGTNRSLRDIEVNLGKTMAMMAPTTTIITTTGAIAIVSVGAISVDSGAMQIGQLSAALTIFFQAAVGLTLLLLSALSLPLNLASVDRLHDVLGAATAGPPTEARPLGQGHDCSLSVKNLAVIDRASGRRVLDIPTLRVEAGSRVGVTGPTGAGKSVLARAIAGLISPDDGRIAITQSAATESIEPLSVCGYQGQDPYLATGTIRSNLFRDGDAEQTFGGMAKALRVAAIDGLVRRRGLDSPVTGGGEEFSVGERQRLALAVALLHSRGLVVLDDPISAVDPTTRTQILDGLFTEDHGTVIITTTDTDILSRCDHVVYLRYGLLIDVGPHRALMERHYDYRLLVADDHETDNAEGVTPG</sequence>
<evidence type="ECO:0000256" key="1">
    <source>
        <dbReference type="ARBA" id="ARBA00004651"/>
    </source>
</evidence>
<feature type="domain" description="ABC transporter" evidence="8">
    <location>
        <begin position="347"/>
        <end position="578"/>
    </location>
</feature>
<dbReference type="PANTHER" id="PTHR43394">
    <property type="entry name" value="ATP-DEPENDENT PERMEASE MDL1, MITOCHONDRIAL"/>
    <property type="match status" value="1"/>
</dbReference>
<dbReference type="Pfam" id="PF00005">
    <property type="entry name" value="ABC_tran"/>
    <property type="match status" value="1"/>
</dbReference>
<evidence type="ECO:0000259" key="8">
    <source>
        <dbReference type="PROSITE" id="PS50893"/>
    </source>
</evidence>
<name>H0R3S3_9ACTN</name>
<dbReference type="SUPFAM" id="SSF52540">
    <property type="entry name" value="P-loop containing nucleoside triphosphate hydrolases"/>
    <property type="match status" value="1"/>
</dbReference>
<feature type="transmembrane region" description="Helical" evidence="7">
    <location>
        <begin position="289"/>
        <end position="311"/>
    </location>
</feature>
<evidence type="ECO:0000256" key="2">
    <source>
        <dbReference type="ARBA" id="ARBA00022692"/>
    </source>
</evidence>
<dbReference type="Proteomes" id="UP000035034">
    <property type="component" value="Unassembled WGS sequence"/>
</dbReference>
<dbReference type="RefSeq" id="WP_007319059.1">
    <property type="nucleotide sequence ID" value="NZ_BAEH01000094.1"/>
</dbReference>
<keyword evidence="2 7" id="KW-0812">Transmembrane</keyword>
<keyword evidence="4 10" id="KW-0067">ATP-binding</keyword>
<evidence type="ECO:0000256" key="5">
    <source>
        <dbReference type="ARBA" id="ARBA00022989"/>
    </source>
</evidence>
<dbReference type="GO" id="GO:0005524">
    <property type="term" value="F:ATP binding"/>
    <property type="evidence" value="ECO:0007669"/>
    <property type="project" value="UniProtKB-KW"/>
</dbReference>
<dbReference type="AlphaFoldDB" id="H0R3S3"/>
<feature type="domain" description="ABC transmembrane type-1" evidence="9">
    <location>
        <begin position="32"/>
        <end position="313"/>
    </location>
</feature>
<dbReference type="InterPro" id="IPR036640">
    <property type="entry name" value="ABC1_TM_sf"/>
</dbReference>
<accession>H0R3S3</accession>
<feature type="transmembrane region" description="Helical" evidence="7">
    <location>
        <begin position="170"/>
        <end position="189"/>
    </location>
</feature>
<dbReference type="GO" id="GO:0015421">
    <property type="term" value="F:ABC-type oligopeptide transporter activity"/>
    <property type="evidence" value="ECO:0007669"/>
    <property type="project" value="TreeGrafter"/>
</dbReference>
<dbReference type="PROSITE" id="PS00211">
    <property type="entry name" value="ABC_TRANSPORTER_1"/>
    <property type="match status" value="1"/>
</dbReference>
<proteinExistence type="predicted"/>
<protein>
    <submittedName>
        <fullName evidence="10">Putative ABC transporter permease/ATP-binding protein</fullName>
    </submittedName>
</protein>
<dbReference type="InterPro" id="IPR003439">
    <property type="entry name" value="ABC_transporter-like_ATP-bd"/>
</dbReference>
<dbReference type="SUPFAM" id="SSF90123">
    <property type="entry name" value="ABC transporter transmembrane region"/>
    <property type="match status" value="1"/>
</dbReference>
<evidence type="ECO:0000259" key="9">
    <source>
        <dbReference type="PROSITE" id="PS50929"/>
    </source>
</evidence>
<evidence type="ECO:0000256" key="6">
    <source>
        <dbReference type="ARBA" id="ARBA00023136"/>
    </source>
</evidence>
<dbReference type="PROSITE" id="PS50929">
    <property type="entry name" value="ABC_TM1F"/>
    <property type="match status" value="1"/>
</dbReference>
<dbReference type="InterPro" id="IPR003593">
    <property type="entry name" value="AAA+_ATPase"/>
</dbReference>
<feature type="transmembrane region" description="Helical" evidence="7">
    <location>
        <begin position="259"/>
        <end position="277"/>
    </location>
</feature>
<keyword evidence="3" id="KW-0547">Nucleotide-binding</keyword>
<dbReference type="SMART" id="SM00382">
    <property type="entry name" value="AAA"/>
    <property type="match status" value="1"/>
</dbReference>
<dbReference type="GO" id="GO:0005886">
    <property type="term" value="C:plasma membrane"/>
    <property type="evidence" value="ECO:0007669"/>
    <property type="project" value="UniProtKB-SubCell"/>
</dbReference>
<dbReference type="InterPro" id="IPR027417">
    <property type="entry name" value="P-loop_NTPase"/>
</dbReference>
<evidence type="ECO:0000256" key="7">
    <source>
        <dbReference type="SAM" id="Phobius"/>
    </source>
</evidence>
<feature type="transmembrane region" description="Helical" evidence="7">
    <location>
        <begin position="140"/>
        <end position="164"/>
    </location>
</feature>
<dbReference type="Gene3D" id="3.40.50.300">
    <property type="entry name" value="P-loop containing nucleotide triphosphate hydrolases"/>
    <property type="match status" value="1"/>
</dbReference>
<evidence type="ECO:0000313" key="10">
    <source>
        <dbReference type="EMBL" id="GAB19724.1"/>
    </source>
</evidence>
<organism evidence="10 11">
    <name type="scientific">Gordonia effusa NBRC 100432</name>
    <dbReference type="NCBI Taxonomy" id="1077974"/>
    <lineage>
        <taxon>Bacteria</taxon>
        <taxon>Bacillati</taxon>
        <taxon>Actinomycetota</taxon>
        <taxon>Actinomycetes</taxon>
        <taxon>Mycobacteriales</taxon>
        <taxon>Gordoniaceae</taxon>
        <taxon>Gordonia</taxon>
    </lineage>
</organism>
<dbReference type="InterPro" id="IPR011527">
    <property type="entry name" value="ABC1_TM_dom"/>
</dbReference>
<dbReference type="PROSITE" id="PS50893">
    <property type="entry name" value="ABC_TRANSPORTER_2"/>
    <property type="match status" value="1"/>
</dbReference>
<evidence type="ECO:0000256" key="3">
    <source>
        <dbReference type="ARBA" id="ARBA00022741"/>
    </source>
</evidence>
<dbReference type="InterPro" id="IPR017871">
    <property type="entry name" value="ABC_transporter-like_CS"/>
</dbReference>
<keyword evidence="5 7" id="KW-1133">Transmembrane helix</keyword>
<dbReference type="GO" id="GO:0016887">
    <property type="term" value="F:ATP hydrolysis activity"/>
    <property type="evidence" value="ECO:0007669"/>
    <property type="project" value="InterPro"/>
</dbReference>
<keyword evidence="6 7" id="KW-0472">Membrane</keyword>
<dbReference type="Gene3D" id="1.20.1560.10">
    <property type="entry name" value="ABC transporter type 1, transmembrane domain"/>
    <property type="match status" value="1"/>
</dbReference>
<comment type="caution">
    <text evidence="10">The sequence shown here is derived from an EMBL/GenBank/DDBJ whole genome shotgun (WGS) entry which is preliminary data.</text>
</comment>
<feature type="transmembrane region" description="Helical" evidence="7">
    <location>
        <begin position="27"/>
        <end position="48"/>
    </location>
</feature>